<gene>
    <name evidence="3" type="ORF">JXQ802_LOCUS42534</name>
    <name evidence="2" type="ORF">PYM288_LOCUS27555</name>
</gene>
<evidence type="ECO:0000313" key="2">
    <source>
        <dbReference type="EMBL" id="CAF1254511.1"/>
    </source>
</evidence>
<evidence type="ECO:0000256" key="1">
    <source>
        <dbReference type="SAM" id="MobiDB-lite"/>
    </source>
</evidence>
<dbReference type="EMBL" id="CAJNOL010002885">
    <property type="protein sequence ID" value="CAF1535191.1"/>
    <property type="molecule type" value="Genomic_DNA"/>
</dbReference>
<dbReference type="Proteomes" id="UP000663854">
    <property type="component" value="Unassembled WGS sequence"/>
</dbReference>
<sequence length="192" mass="21810">MLHFIRRRALLMCTLSELNIEEDYWKHVADEAMPTVRWLSQASKDITKRNSINWDYPRTEHNIRHRQRLIYNRLQQAEANLKVHLQQSPPSAEAQVKNDLPSRPPPAHITTEDRPMTSAEAGLTFPVAGKKPSSVAKKETKSPDNINKKKKKSDRWLEFKARNKAAKEAAKSAPRALPPPKPKAYSAGGTTT</sequence>
<dbReference type="Proteomes" id="UP000663870">
    <property type="component" value="Unassembled WGS sequence"/>
</dbReference>
<reference evidence="2" key="1">
    <citation type="submission" date="2021-02" db="EMBL/GenBank/DDBJ databases">
        <authorList>
            <person name="Nowell W R."/>
        </authorList>
    </citation>
    <scope>NUCLEOTIDE SEQUENCE</scope>
</reference>
<name>A0A815A9U5_9BILA</name>
<accession>A0A815A9U5</accession>
<protein>
    <submittedName>
        <fullName evidence="2">Uncharacterized protein</fullName>
    </submittedName>
</protein>
<keyword evidence="5" id="KW-1185">Reference proteome</keyword>
<proteinExistence type="predicted"/>
<evidence type="ECO:0000313" key="5">
    <source>
        <dbReference type="Proteomes" id="UP000663870"/>
    </source>
</evidence>
<organism evidence="2 4">
    <name type="scientific">Rotaria sordida</name>
    <dbReference type="NCBI Taxonomy" id="392033"/>
    <lineage>
        <taxon>Eukaryota</taxon>
        <taxon>Metazoa</taxon>
        <taxon>Spiralia</taxon>
        <taxon>Gnathifera</taxon>
        <taxon>Rotifera</taxon>
        <taxon>Eurotatoria</taxon>
        <taxon>Bdelloidea</taxon>
        <taxon>Philodinida</taxon>
        <taxon>Philodinidae</taxon>
        <taxon>Rotaria</taxon>
    </lineage>
</organism>
<feature type="region of interest" description="Disordered" evidence="1">
    <location>
        <begin position="87"/>
        <end position="192"/>
    </location>
</feature>
<dbReference type="EMBL" id="CAJNOH010001834">
    <property type="protein sequence ID" value="CAF1254511.1"/>
    <property type="molecule type" value="Genomic_DNA"/>
</dbReference>
<comment type="caution">
    <text evidence="2">The sequence shown here is derived from an EMBL/GenBank/DDBJ whole genome shotgun (WGS) entry which is preliminary data.</text>
</comment>
<evidence type="ECO:0000313" key="4">
    <source>
        <dbReference type="Proteomes" id="UP000663854"/>
    </source>
</evidence>
<evidence type="ECO:0000313" key="3">
    <source>
        <dbReference type="EMBL" id="CAF1535191.1"/>
    </source>
</evidence>
<feature type="compositionally biased region" description="Basic and acidic residues" evidence="1">
    <location>
        <begin position="154"/>
        <end position="170"/>
    </location>
</feature>
<dbReference type="AlphaFoldDB" id="A0A815A9U5"/>